<comment type="caution">
    <text evidence="2">The sequence shown here is derived from an EMBL/GenBank/DDBJ whole genome shotgun (WGS) entry which is preliminary data.</text>
</comment>
<name>A0A3A6TPY2_9GAMM</name>
<organism evidence="2 3">
    <name type="scientific">Parashewanella spongiae</name>
    <dbReference type="NCBI Taxonomy" id="342950"/>
    <lineage>
        <taxon>Bacteria</taxon>
        <taxon>Pseudomonadati</taxon>
        <taxon>Pseudomonadota</taxon>
        <taxon>Gammaproteobacteria</taxon>
        <taxon>Alteromonadales</taxon>
        <taxon>Shewanellaceae</taxon>
        <taxon>Parashewanella</taxon>
    </lineage>
</organism>
<sequence>MTNNLSTNLDEKLFALNIPGNVVEVTTTEAEKLGAFEEDALTENEALDASQETSESEDEE</sequence>
<proteinExistence type="predicted"/>
<protein>
    <submittedName>
        <fullName evidence="2">Conjugal transfer protein TraD</fullName>
    </submittedName>
</protein>
<accession>A0A3A6TPY2</accession>
<evidence type="ECO:0000313" key="3">
    <source>
        <dbReference type="Proteomes" id="UP000273022"/>
    </source>
</evidence>
<gene>
    <name evidence="2" type="ORF">D5R81_11465</name>
</gene>
<evidence type="ECO:0000313" key="2">
    <source>
        <dbReference type="EMBL" id="RJY13304.1"/>
    </source>
</evidence>
<reference evidence="2 3" key="1">
    <citation type="submission" date="2018-09" db="EMBL/GenBank/DDBJ databases">
        <title>Phylogeny of the Shewanellaceae, and recommendation for two new genera, Pseudoshewanella and Parashewanella.</title>
        <authorList>
            <person name="Wang G."/>
        </authorList>
    </citation>
    <scope>NUCLEOTIDE SEQUENCE [LARGE SCALE GENOMIC DNA]</scope>
    <source>
        <strain evidence="2 3">KCTC 22492</strain>
    </source>
</reference>
<feature type="region of interest" description="Disordered" evidence="1">
    <location>
        <begin position="36"/>
        <end position="60"/>
    </location>
</feature>
<dbReference type="RefSeq" id="WP_121853773.1">
    <property type="nucleotide sequence ID" value="NZ_CP037952.1"/>
</dbReference>
<dbReference type="Proteomes" id="UP000273022">
    <property type="component" value="Unassembled WGS sequence"/>
</dbReference>
<dbReference type="AlphaFoldDB" id="A0A3A6TPY2"/>
<dbReference type="EMBL" id="QYYH01000066">
    <property type="protein sequence ID" value="RJY13304.1"/>
    <property type="molecule type" value="Genomic_DNA"/>
</dbReference>
<keyword evidence="3" id="KW-1185">Reference proteome</keyword>
<feature type="compositionally biased region" description="Acidic residues" evidence="1">
    <location>
        <begin position="36"/>
        <end position="46"/>
    </location>
</feature>
<dbReference type="OrthoDB" id="6402046at2"/>
<evidence type="ECO:0000256" key="1">
    <source>
        <dbReference type="SAM" id="MobiDB-lite"/>
    </source>
</evidence>